<keyword evidence="4 7" id="KW-0812">Transmembrane</keyword>
<comment type="subunit">
    <text evidence="7">The complex comprises the extracytoplasmic solute receptor protein and the two transmembrane proteins.</text>
</comment>
<evidence type="ECO:0000256" key="4">
    <source>
        <dbReference type="ARBA" id="ARBA00022692"/>
    </source>
</evidence>
<evidence type="ECO:0000256" key="2">
    <source>
        <dbReference type="ARBA" id="ARBA00022448"/>
    </source>
</evidence>
<gene>
    <name evidence="9" type="ORF">FY036_06115</name>
</gene>
<reference evidence="9 10" key="1">
    <citation type="submission" date="2019-08" db="EMBL/GenBank/DDBJ databases">
        <authorList>
            <person name="Seo Y.L."/>
        </authorList>
    </citation>
    <scope>NUCLEOTIDE SEQUENCE [LARGE SCALE GENOMIC DNA]</scope>
    <source>
        <strain evidence="9 10">MaA-C15</strain>
    </source>
</reference>
<feature type="transmembrane region" description="Helical" evidence="7">
    <location>
        <begin position="120"/>
        <end position="141"/>
    </location>
</feature>
<keyword evidence="6 7" id="KW-0472">Membrane</keyword>
<accession>A0A5D4H0R2</accession>
<comment type="caution">
    <text evidence="9">The sequence shown here is derived from an EMBL/GenBank/DDBJ whole genome shotgun (WGS) entry which is preliminary data.</text>
</comment>
<evidence type="ECO:0000259" key="8">
    <source>
        <dbReference type="Pfam" id="PF04290"/>
    </source>
</evidence>
<dbReference type="Pfam" id="PF04290">
    <property type="entry name" value="DctQ"/>
    <property type="match status" value="1"/>
</dbReference>
<feature type="domain" description="Tripartite ATP-independent periplasmic transporters DctQ component" evidence="8">
    <location>
        <begin position="20"/>
        <end position="151"/>
    </location>
</feature>
<dbReference type="Proteomes" id="UP000323258">
    <property type="component" value="Unassembled WGS sequence"/>
</dbReference>
<evidence type="ECO:0000256" key="5">
    <source>
        <dbReference type="ARBA" id="ARBA00022989"/>
    </source>
</evidence>
<protein>
    <recommendedName>
        <fullName evidence="7">TRAP transporter small permease protein</fullName>
    </recommendedName>
</protein>
<feature type="transmembrane region" description="Helical" evidence="7">
    <location>
        <begin position="12"/>
        <end position="34"/>
    </location>
</feature>
<dbReference type="GO" id="GO:0005886">
    <property type="term" value="C:plasma membrane"/>
    <property type="evidence" value="ECO:0007669"/>
    <property type="project" value="UniProtKB-SubCell"/>
</dbReference>
<comment type="similarity">
    <text evidence="7">Belongs to the TRAP transporter small permease family.</text>
</comment>
<evidence type="ECO:0000256" key="7">
    <source>
        <dbReference type="RuleBase" id="RU369079"/>
    </source>
</evidence>
<proteinExistence type="inferred from homology"/>
<dbReference type="AlphaFoldDB" id="A0A5D4H0R2"/>
<dbReference type="EMBL" id="VSZS01000057">
    <property type="protein sequence ID" value="TYR34064.1"/>
    <property type="molecule type" value="Genomic_DNA"/>
</dbReference>
<feature type="transmembrane region" description="Helical" evidence="7">
    <location>
        <begin position="46"/>
        <end position="63"/>
    </location>
</feature>
<evidence type="ECO:0000256" key="1">
    <source>
        <dbReference type="ARBA" id="ARBA00004651"/>
    </source>
</evidence>
<dbReference type="RefSeq" id="WP_148913826.1">
    <property type="nucleotide sequence ID" value="NZ_VSZS01000057.1"/>
</dbReference>
<organism evidence="9 10">
    <name type="scientific">Neoaquamicrobium microcysteis</name>
    <dbReference type="NCBI Taxonomy" id="2682781"/>
    <lineage>
        <taxon>Bacteria</taxon>
        <taxon>Pseudomonadati</taxon>
        <taxon>Pseudomonadota</taxon>
        <taxon>Alphaproteobacteria</taxon>
        <taxon>Hyphomicrobiales</taxon>
        <taxon>Phyllobacteriaceae</taxon>
        <taxon>Neoaquamicrobium</taxon>
    </lineage>
</organism>
<sequence>MQRIVDFLEGWVAYLLLPALAVLVGVDVVLRYILNLPLRWGNDVKELLLLLVVVGALPGVSLADQHIRVGLFDRFFRNRAGSLWVALRHVLTGIAALAVGYAVLLMALDMHRYGDRAEMIAISFWPFAAFVALAATLSALAEFVRAARAFAGNT</sequence>
<keyword evidence="5 7" id="KW-1133">Transmembrane helix</keyword>
<keyword evidence="3" id="KW-1003">Cell membrane</keyword>
<evidence type="ECO:0000256" key="6">
    <source>
        <dbReference type="ARBA" id="ARBA00023136"/>
    </source>
</evidence>
<evidence type="ECO:0000313" key="10">
    <source>
        <dbReference type="Proteomes" id="UP000323258"/>
    </source>
</evidence>
<comment type="subcellular location">
    <subcellularLocation>
        <location evidence="7">Cell inner membrane</location>
        <topology evidence="7">Multi-pass membrane protein</topology>
    </subcellularLocation>
    <subcellularLocation>
        <location evidence="1">Cell membrane</location>
        <topology evidence="1">Multi-pass membrane protein</topology>
    </subcellularLocation>
</comment>
<evidence type="ECO:0000256" key="3">
    <source>
        <dbReference type="ARBA" id="ARBA00022475"/>
    </source>
</evidence>
<dbReference type="GO" id="GO:0022857">
    <property type="term" value="F:transmembrane transporter activity"/>
    <property type="evidence" value="ECO:0007669"/>
    <property type="project" value="UniProtKB-UniRule"/>
</dbReference>
<feature type="transmembrane region" description="Helical" evidence="7">
    <location>
        <begin position="83"/>
        <end position="108"/>
    </location>
</feature>
<keyword evidence="7" id="KW-0997">Cell inner membrane</keyword>
<comment type="function">
    <text evidence="7">Part of the tripartite ATP-independent periplasmic (TRAP) transport system.</text>
</comment>
<keyword evidence="10" id="KW-1185">Reference proteome</keyword>
<dbReference type="InterPro" id="IPR055348">
    <property type="entry name" value="DctQ"/>
</dbReference>
<evidence type="ECO:0000313" key="9">
    <source>
        <dbReference type="EMBL" id="TYR34064.1"/>
    </source>
</evidence>
<dbReference type="OrthoDB" id="4250245at2"/>
<keyword evidence="2 7" id="KW-0813">Transport</keyword>
<name>A0A5D4H0R2_9HYPH</name>
<reference evidence="9 10" key="2">
    <citation type="submission" date="2019-09" db="EMBL/GenBank/DDBJ databases">
        <title>Mesorhizobium sp. MaA-C15 isolated from Microcystis aeruginosa.</title>
        <authorList>
            <person name="Jeong S.E."/>
            <person name="Jin H.M."/>
            <person name="Jeon C.O."/>
        </authorList>
    </citation>
    <scope>NUCLEOTIDE SEQUENCE [LARGE SCALE GENOMIC DNA]</scope>
    <source>
        <strain evidence="9 10">MaA-C15</strain>
    </source>
</reference>